<comment type="cofactor">
    <cofactor evidence="1">
        <name>Mg(2+)</name>
        <dbReference type="ChEBI" id="CHEBI:18420"/>
    </cofactor>
</comment>
<keyword evidence="8 18" id="KW-0723">Serine/threonine-protein kinase</keyword>
<comment type="caution">
    <text evidence="21">The sequence shown here is derived from an EMBL/GenBank/DDBJ whole genome shotgun (WGS) entry which is preliminary data.</text>
</comment>
<dbReference type="InterPro" id="IPR018935">
    <property type="entry name" value="RIO_kinase_CS"/>
</dbReference>
<evidence type="ECO:0000256" key="6">
    <source>
        <dbReference type="ARBA" id="ARBA00022490"/>
    </source>
</evidence>
<evidence type="ECO:0000259" key="20">
    <source>
        <dbReference type="SMART" id="SM00090"/>
    </source>
</evidence>
<dbReference type="Pfam" id="PF01163">
    <property type="entry name" value="RIO1"/>
    <property type="match status" value="1"/>
</dbReference>
<reference evidence="22" key="1">
    <citation type="submission" date="2015-01" db="EMBL/GenBank/DDBJ databases">
        <title>The Genome Sequence of Cryptococcus gattii MMRL2647.</title>
        <authorList>
            <consortium name="The Broad Institute Genomics Platform"/>
            <person name="Cuomo C."/>
            <person name="Litvintseva A."/>
            <person name="Chen Y."/>
            <person name="Heitman J."/>
            <person name="Sun S."/>
            <person name="Springer D."/>
            <person name="Dromer F."/>
            <person name="Young S."/>
            <person name="Zeng Q."/>
            <person name="Gargeya S."/>
            <person name="Abouelleil A."/>
            <person name="Alvarado L."/>
            <person name="Chapman S.B."/>
            <person name="Gainer-Dewar J."/>
            <person name="Goldberg J."/>
            <person name="Griggs A."/>
            <person name="Gujja S."/>
            <person name="Hansen M."/>
            <person name="Howarth C."/>
            <person name="Imamovic A."/>
            <person name="Larimer J."/>
            <person name="Murphy C."/>
            <person name="Naylor J."/>
            <person name="Pearson M."/>
            <person name="Priest M."/>
            <person name="Roberts A."/>
            <person name="Saif S."/>
            <person name="Shea T."/>
            <person name="Sykes S."/>
            <person name="Wortman J."/>
            <person name="Nusbaum C."/>
            <person name="Birren B."/>
        </authorList>
    </citation>
    <scope>NUCLEOTIDE SEQUENCE [LARGE SCALE GENOMIC DNA]</scope>
    <source>
        <strain evidence="22">IND107</strain>
    </source>
</reference>
<feature type="compositionally biased region" description="Low complexity" evidence="19">
    <location>
        <begin position="127"/>
        <end position="138"/>
    </location>
</feature>
<comment type="catalytic activity">
    <reaction evidence="16 18">
        <text>L-threonyl-[protein] + ATP = O-phospho-L-threonyl-[protein] + ADP + H(+)</text>
        <dbReference type="Rhea" id="RHEA:46608"/>
        <dbReference type="Rhea" id="RHEA-COMP:11060"/>
        <dbReference type="Rhea" id="RHEA-COMP:11605"/>
        <dbReference type="ChEBI" id="CHEBI:15378"/>
        <dbReference type="ChEBI" id="CHEBI:30013"/>
        <dbReference type="ChEBI" id="CHEBI:30616"/>
        <dbReference type="ChEBI" id="CHEBI:61977"/>
        <dbReference type="ChEBI" id="CHEBI:456216"/>
        <dbReference type="EC" id="2.7.11.1"/>
    </reaction>
</comment>
<proteinExistence type="inferred from homology"/>
<comment type="subcellular location">
    <subcellularLocation>
        <location evidence="2">Cytoplasm</location>
    </subcellularLocation>
</comment>
<dbReference type="PIRSF" id="PIRSF038147">
    <property type="entry name" value="Ser/Thr_PK_RIO1"/>
    <property type="match status" value="1"/>
</dbReference>
<evidence type="ECO:0000256" key="7">
    <source>
        <dbReference type="ARBA" id="ARBA00022517"/>
    </source>
</evidence>
<keyword evidence="22" id="KW-1185">Reference proteome</keyword>
<evidence type="ECO:0000256" key="8">
    <source>
        <dbReference type="ARBA" id="ARBA00022527"/>
    </source>
</evidence>
<gene>
    <name evidence="21" type="ORF">I308_106318</name>
</gene>
<evidence type="ECO:0000256" key="18">
    <source>
        <dbReference type="PIRNR" id="PIRNR038147"/>
    </source>
</evidence>
<evidence type="ECO:0000256" key="15">
    <source>
        <dbReference type="ARBA" id="ARBA00022842"/>
    </source>
</evidence>
<evidence type="ECO:0000256" key="10">
    <source>
        <dbReference type="ARBA" id="ARBA00022723"/>
    </source>
</evidence>
<feature type="compositionally biased region" description="Acidic residues" evidence="19">
    <location>
        <begin position="553"/>
        <end position="574"/>
    </location>
</feature>
<evidence type="ECO:0000256" key="5">
    <source>
        <dbReference type="ARBA" id="ARBA00016038"/>
    </source>
</evidence>
<dbReference type="PROSITE" id="PS01245">
    <property type="entry name" value="RIO1"/>
    <property type="match status" value="1"/>
</dbReference>
<evidence type="ECO:0000256" key="2">
    <source>
        <dbReference type="ARBA" id="ARBA00004496"/>
    </source>
</evidence>
<evidence type="ECO:0000256" key="9">
    <source>
        <dbReference type="ARBA" id="ARBA00022679"/>
    </source>
</evidence>
<keyword evidence="7" id="KW-0690">Ribosome biogenesis</keyword>
<evidence type="ECO:0000256" key="4">
    <source>
        <dbReference type="ARBA" id="ARBA00012513"/>
    </source>
</evidence>
<keyword evidence="10" id="KW-0479">Metal-binding</keyword>
<dbReference type="InterPro" id="IPR051272">
    <property type="entry name" value="RIO-type_Ser/Thr_kinase"/>
</dbReference>
<organism evidence="21 22">
    <name type="scientific">Cryptococcus tetragattii IND107</name>
    <dbReference type="NCBI Taxonomy" id="1296105"/>
    <lineage>
        <taxon>Eukaryota</taxon>
        <taxon>Fungi</taxon>
        <taxon>Dikarya</taxon>
        <taxon>Basidiomycota</taxon>
        <taxon>Agaricomycotina</taxon>
        <taxon>Tremellomycetes</taxon>
        <taxon>Tremellales</taxon>
        <taxon>Cryptococcaceae</taxon>
        <taxon>Cryptococcus</taxon>
        <taxon>Cryptococcus gattii species complex</taxon>
    </lineage>
</organism>
<dbReference type="SMART" id="SM00090">
    <property type="entry name" value="RIO"/>
    <property type="match status" value="1"/>
</dbReference>
<keyword evidence="11 18" id="KW-0547">Nucleotide-binding</keyword>
<keyword evidence="9 18" id="KW-0808">Transferase</keyword>
<name>A0ABR3BJP2_9TREE</name>
<dbReference type="EMBL" id="ATAM02000013">
    <property type="protein sequence ID" value="KAL0240524.1"/>
    <property type="molecule type" value="Genomic_DNA"/>
</dbReference>
<feature type="domain" description="RIO kinase" evidence="20">
    <location>
        <begin position="160"/>
        <end position="393"/>
    </location>
</feature>
<evidence type="ECO:0000313" key="21">
    <source>
        <dbReference type="EMBL" id="KAL0240524.1"/>
    </source>
</evidence>
<dbReference type="InterPro" id="IPR008266">
    <property type="entry name" value="Tyr_kinase_AS"/>
</dbReference>
<keyword evidence="15" id="KW-0460">Magnesium</keyword>
<sequence>MSRRPDHGYIDQASEDPVNIVSAPIEDLEQVPHGEEEAEMLNEDSGSSIEEESEGVPFEDVDGDDFDFSVLDVGGSGEEEEEEDDGDWDVDDEDWELANGDFTKQYNRVRQQHAATSGSAPLPARNLSQQTKSKLSKSNPTAGSGVVTNPKAAQDKHDKDKSDRATQEQVLDGRTRLVLAGLVNRGIIGMIERCISTGKEANVYYSSPGRAVKIYRTSILVFRARQNYIVGEQRFRGEYTSSRNPRKMIRVWAEKELRNLRRLVQGGVRAPVVHECKENVLVMDFLGKGEVASPRLKDADIPEDRLPDLYAELIIATRRMYQHCHLVHADLSEYNILLHNNHLYIIDVSQSVEHDHPRAFDFLRSDISNIEEFFSRRGVATLGIRRSWEFIVTENIGLSPSGSGSGSGSASISLEMEKGDEGEKRLMSVLAEWLKEPSDKTDDAVFMESYIPRTLAEVYDPERDVDVLKRGGGDELIYAGVTGLKLAHESANAKEREKESVGAGVDVDVDDKDEQVGVDESVEKGKKGKSQSKSKDEGGKNEKSTKSVRFEDGVNEQDEEDDAQKAEEGDEEEGMDKKSRGFRHEDRESKKERKKAVKEEQREKRKTKMPKAEKQKLIKKSASRH</sequence>
<dbReference type="InterPro" id="IPR018934">
    <property type="entry name" value="RIO_dom"/>
</dbReference>
<evidence type="ECO:0000256" key="12">
    <source>
        <dbReference type="ARBA" id="ARBA00022777"/>
    </source>
</evidence>
<keyword evidence="14 18" id="KW-0067">ATP-binding</keyword>
<evidence type="ECO:0000256" key="16">
    <source>
        <dbReference type="ARBA" id="ARBA00047899"/>
    </source>
</evidence>
<dbReference type="Gene3D" id="3.30.200.20">
    <property type="entry name" value="Phosphorylase Kinase, domain 1"/>
    <property type="match status" value="1"/>
</dbReference>
<evidence type="ECO:0000256" key="14">
    <source>
        <dbReference type="ARBA" id="ARBA00022840"/>
    </source>
</evidence>
<feature type="region of interest" description="Disordered" evidence="19">
    <location>
        <begin position="110"/>
        <end position="168"/>
    </location>
</feature>
<evidence type="ECO:0000256" key="13">
    <source>
        <dbReference type="ARBA" id="ARBA00022801"/>
    </source>
</evidence>
<feature type="compositionally biased region" description="Acidic residues" evidence="19">
    <location>
        <begin position="77"/>
        <end position="93"/>
    </location>
</feature>
<evidence type="ECO:0000256" key="19">
    <source>
        <dbReference type="SAM" id="MobiDB-lite"/>
    </source>
</evidence>
<evidence type="ECO:0000256" key="1">
    <source>
        <dbReference type="ARBA" id="ARBA00001946"/>
    </source>
</evidence>
<feature type="compositionally biased region" description="Basic and acidic residues" evidence="19">
    <location>
        <begin position="533"/>
        <end position="552"/>
    </location>
</feature>
<dbReference type="GeneID" id="91993173"/>
<feature type="compositionally biased region" description="Polar residues" evidence="19">
    <location>
        <begin position="110"/>
        <end position="119"/>
    </location>
</feature>
<dbReference type="Proteomes" id="UP000054399">
    <property type="component" value="Unassembled WGS sequence"/>
</dbReference>
<keyword evidence="12 18" id="KW-0418">Kinase</keyword>
<feature type="region of interest" description="Disordered" evidence="19">
    <location>
        <begin position="492"/>
        <end position="625"/>
    </location>
</feature>
<evidence type="ECO:0000256" key="17">
    <source>
        <dbReference type="ARBA" id="ARBA00048679"/>
    </source>
</evidence>
<keyword evidence="6" id="KW-0963">Cytoplasm</keyword>
<reference evidence="21 22" key="2">
    <citation type="submission" date="2024-01" db="EMBL/GenBank/DDBJ databases">
        <title>Comparative genomics of Cryptococcus and Kwoniella reveals pathogenesis evolution and contrasting modes of karyotype evolution via chromosome fusion or intercentromeric recombination.</title>
        <authorList>
            <person name="Coelho M.A."/>
            <person name="David-Palma M."/>
            <person name="Shea T."/>
            <person name="Bowers K."/>
            <person name="Mcginley-Smith S."/>
            <person name="Mohammad A.W."/>
            <person name="Gnirke A."/>
            <person name="Yurkov A.M."/>
            <person name="Nowrousian M."/>
            <person name="Sun S."/>
            <person name="Cuomo C.A."/>
            <person name="Heitman J."/>
        </authorList>
    </citation>
    <scope>NUCLEOTIDE SEQUENCE [LARGE SCALE GENOMIC DNA]</scope>
    <source>
        <strain evidence="21 22">IND107</strain>
    </source>
</reference>
<dbReference type="Gene3D" id="1.10.510.10">
    <property type="entry name" value="Transferase(Phosphotransferase) domain 1"/>
    <property type="match status" value="1"/>
</dbReference>
<evidence type="ECO:0000256" key="3">
    <source>
        <dbReference type="ARBA" id="ARBA00009196"/>
    </source>
</evidence>
<feature type="compositionally biased region" description="Basic and acidic residues" evidence="19">
    <location>
        <begin position="575"/>
        <end position="603"/>
    </location>
</feature>
<feature type="compositionally biased region" description="Acidic residues" evidence="19">
    <location>
        <begin position="507"/>
        <end position="517"/>
    </location>
</feature>
<feature type="compositionally biased region" description="Basic and acidic residues" evidence="19">
    <location>
        <begin position="153"/>
        <end position="168"/>
    </location>
</feature>
<evidence type="ECO:0000256" key="11">
    <source>
        <dbReference type="ARBA" id="ARBA00022741"/>
    </source>
</evidence>
<feature type="compositionally biased region" description="Acidic residues" evidence="19">
    <location>
        <begin position="49"/>
        <end position="67"/>
    </location>
</feature>
<evidence type="ECO:0000313" key="22">
    <source>
        <dbReference type="Proteomes" id="UP000054399"/>
    </source>
</evidence>
<accession>A0ABR3BJP2</accession>
<keyword evidence="13" id="KW-0378">Hydrolase</keyword>
<comment type="catalytic activity">
    <reaction evidence="17 18">
        <text>L-seryl-[protein] + ATP = O-phospho-L-seryl-[protein] + ADP + H(+)</text>
        <dbReference type="Rhea" id="RHEA:17989"/>
        <dbReference type="Rhea" id="RHEA-COMP:9863"/>
        <dbReference type="Rhea" id="RHEA-COMP:11604"/>
        <dbReference type="ChEBI" id="CHEBI:15378"/>
        <dbReference type="ChEBI" id="CHEBI:29999"/>
        <dbReference type="ChEBI" id="CHEBI:30616"/>
        <dbReference type="ChEBI" id="CHEBI:83421"/>
        <dbReference type="ChEBI" id="CHEBI:456216"/>
        <dbReference type="EC" id="2.7.11.1"/>
    </reaction>
</comment>
<dbReference type="InterPro" id="IPR017407">
    <property type="entry name" value="Ser/Thr_kinase_Rio1"/>
</dbReference>
<comment type="similarity">
    <text evidence="3 18">Belongs to the protein kinase superfamily. RIO-type Ser/Thr kinase family.</text>
</comment>
<dbReference type="RefSeq" id="XP_066611023.1">
    <property type="nucleotide sequence ID" value="XM_066760751.1"/>
</dbReference>
<protein>
    <recommendedName>
        <fullName evidence="5 18">Serine/threonine-protein kinase RIO1</fullName>
        <ecNumber evidence="4 18">2.7.11.1</ecNumber>
    </recommendedName>
</protein>
<dbReference type="EC" id="2.7.11.1" evidence="4 18"/>
<dbReference type="PANTHER" id="PTHR45723">
    <property type="entry name" value="SERINE/THREONINE-PROTEIN KINASE RIO1"/>
    <property type="match status" value="1"/>
</dbReference>
<dbReference type="PROSITE" id="PS00109">
    <property type="entry name" value="PROTEIN_KINASE_TYR"/>
    <property type="match status" value="1"/>
</dbReference>
<dbReference type="InterPro" id="IPR000687">
    <property type="entry name" value="RIO_kinase"/>
</dbReference>
<dbReference type="SUPFAM" id="SSF56112">
    <property type="entry name" value="Protein kinase-like (PK-like)"/>
    <property type="match status" value="1"/>
</dbReference>
<dbReference type="CDD" id="cd05147">
    <property type="entry name" value="RIO1_euk"/>
    <property type="match status" value="1"/>
</dbReference>
<feature type="region of interest" description="Disordered" evidence="19">
    <location>
        <begin position="1"/>
        <end position="93"/>
    </location>
</feature>
<dbReference type="InterPro" id="IPR011009">
    <property type="entry name" value="Kinase-like_dom_sf"/>
</dbReference>